<feature type="compositionally biased region" description="Polar residues" evidence="1">
    <location>
        <begin position="165"/>
        <end position="180"/>
    </location>
</feature>
<comment type="caution">
    <text evidence="2">The sequence shown here is derived from an EMBL/GenBank/DDBJ whole genome shotgun (WGS) entry which is preliminary data.</text>
</comment>
<feature type="compositionally biased region" description="Polar residues" evidence="1">
    <location>
        <begin position="85"/>
        <end position="126"/>
    </location>
</feature>
<evidence type="ECO:0000313" key="2">
    <source>
        <dbReference type="EMBL" id="KAF6737025.1"/>
    </source>
</evidence>
<protein>
    <submittedName>
        <fullName evidence="2">Uncharacterized protein</fullName>
    </submittedName>
</protein>
<feature type="compositionally biased region" description="Basic and acidic residues" evidence="1">
    <location>
        <begin position="141"/>
        <end position="152"/>
    </location>
</feature>
<sequence>MKERNEKKKEKKKKRKKLEREEHQTAAASNPQQEEKLRPECRTLDFMEKSRRTKKVQFASFPHYIRVTRPTFSSSSTKEAEAVRSSRSGPVQDTDSQCPSEDINSQDLFITQKTFRTSPQELSSSEASDRAVTASPLEFNNNRREDPKESEPKAVQPHLDEPFGMSSSSGQRQSLAESSTQTENFFTSELCSFFSFCQRSRAAEDLNGLKPLDLSLPQRVRARTTLCLTMKASGSSTKDGQSSPSPRFQTDLSFSSEEDHPGCSSRREMIQVRAVQMKLNKPFFFKTKGERLSPRPESPLMKLSQGRAVKSHRHR</sequence>
<feature type="region of interest" description="Disordered" evidence="1">
    <location>
        <begin position="286"/>
        <end position="315"/>
    </location>
</feature>
<dbReference type="Proteomes" id="UP000646548">
    <property type="component" value="Unassembled WGS sequence"/>
</dbReference>
<accession>A0A834FNJ8</accession>
<organism evidence="2 3">
    <name type="scientific">Oryzias melastigma</name>
    <name type="common">Marine medaka</name>
    <dbReference type="NCBI Taxonomy" id="30732"/>
    <lineage>
        <taxon>Eukaryota</taxon>
        <taxon>Metazoa</taxon>
        <taxon>Chordata</taxon>
        <taxon>Craniata</taxon>
        <taxon>Vertebrata</taxon>
        <taxon>Euteleostomi</taxon>
        <taxon>Actinopterygii</taxon>
        <taxon>Neopterygii</taxon>
        <taxon>Teleostei</taxon>
        <taxon>Neoteleostei</taxon>
        <taxon>Acanthomorphata</taxon>
        <taxon>Ovalentaria</taxon>
        <taxon>Atherinomorphae</taxon>
        <taxon>Beloniformes</taxon>
        <taxon>Adrianichthyidae</taxon>
        <taxon>Oryziinae</taxon>
        <taxon>Oryzias</taxon>
    </lineage>
</organism>
<reference evidence="2" key="1">
    <citation type="journal article" name="BMC Genomics">
        <title>Long-read sequencing and de novo genome assembly of marine medaka (Oryzias melastigma).</title>
        <authorList>
            <person name="Liang P."/>
            <person name="Saqib H.S.A."/>
            <person name="Ni X."/>
            <person name="Shen Y."/>
        </authorList>
    </citation>
    <scope>NUCLEOTIDE SEQUENCE</scope>
    <source>
        <strain evidence="2">Bigg-433</strain>
    </source>
</reference>
<dbReference type="EMBL" id="WKFB01000074">
    <property type="protein sequence ID" value="KAF6737025.1"/>
    <property type="molecule type" value="Genomic_DNA"/>
</dbReference>
<proteinExistence type="predicted"/>
<feature type="compositionally biased region" description="Polar residues" evidence="1">
    <location>
        <begin position="232"/>
        <end position="255"/>
    </location>
</feature>
<name>A0A834FNJ8_ORYME</name>
<evidence type="ECO:0000256" key="1">
    <source>
        <dbReference type="SAM" id="MobiDB-lite"/>
    </source>
</evidence>
<feature type="region of interest" description="Disordered" evidence="1">
    <location>
        <begin position="1"/>
        <end position="180"/>
    </location>
</feature>
<gene>
    <name evidence="2" type="ORF">FQA47_001791</name>
</gene>
<feature type="compositionally biased region" description="Basic and acidic residues" evidence="1">
    <location>
        <begin position="33"/>
        <end position="50"/>
    </location>
</feature>
<feature type="region of interest" description="Disordered" evidence="1">
    <location>
        <begin position="232"/>
        <end position="264"/>
    </location>
</feature>
<dbReference type="AlphaFoldDB" id="A0A834FNJ8"/>
<evidence type="ECO:0000313" key="3">
    <source>
        <dbReference type="Proteomes" id="UP000646548"/>
    </source>
</evidence>